<comment type="caution">
    <text evidence="2">The sequence shown here is derived from an EMBL/GenBank/DDBJ whole genome shotgun (WGS) entry which is preliminary data.</text>
</comment>
<feature type="region of interest" description="Disordered" evidence="1">
    <location>
        <begin position="1"/>
        <end position="51"/>
    </location>
</feature>
<evidence type="ECO:0000313" key="2">
    <source>
        <dbReference type="EMBL" id="ROT79057.1"/>
    </source>
</evidence>
<evidence type="ECO:0000313" key="3">
    <source>
        <dbReference type="Proteomes" id="UP000283509"/>
    </source>
</evidence>
<evidence type="ECO:0000256" key="1">
    <source>
        <dbReference type="SAM" id="MobiDB-lite"/>
    </source>
</evidence>
<sequence length="444" mass="48349">MGVREGGQGRGKGGQMSRTQHVARNEGHVRSGRGQSTEWAWSQEADGEPDASISRLEMLRDALGTRPRETAAAGLEQTYDTAIHPIIFSSSPFPRPYYRLFSPPPCPYYRLFPSFPPYYRASPLTAFPLPSPPGPLPLLFPSPSLSLLPAPCPYSSPFPTSLGFPLPSPPSSTRFSSPFPPLPPCTGVSSPFPPPLTSPFPPSPTIGVSLPSPLSHGVPTTRVSSPFPPSLTTGVLSFPPSQYRLSSPFPPCPYYRLFLSLPPLSYYRRFLSFPLSLLPAFLSLPPLPVSLHPSYYRVSSPFPTTTLQSFPPPTTRLLPAFLSPSPLSYYAFPSPPLLLPGRRLPVYPHAAAAKTPRAPCRGVLALLTRNPPPPPTRFRGAAAGARSSEPFPRPSRERQESSRLSHGRRPVLGVVMRTRPDTSWRHNLHLMPPRPPSPAAAVST</sequence>
<proteinExistence type="predicted"/>
<dbReference type="AlphaFoldDB" id="A0A423TRH8"/>
<reference evidence="2 3" key="2">
    <citation type="submission" date="2019-01" db="EMBL/GenBank/DDBJ databases">
        <title>The decoding of complex shrimp genome reveals the adaptation for benthos swimmer, frequently molting mechanism and breeding impact on genome.</title>
        <authorList>
            <person name="Sun Y."/>
            <person name="Gao Y."/>
            <person name="Yu Y."/>
        </authorList>
    </citation>
    <scope>NUCLEOTIDE SEQUENCE [LARGE SCALE GENOMIC DNA]</scope>
    <source>
        <tissue evidence="2">Muscle</tissue>
    </source>
</reference>
<dbReference type="Proteomes" id="UP000283509">
    <property type="component" value="Unassembled WGS sequence"/>
</dbReference>
<accession>A0A423TRH8</accession>
<gene>
    <name evidence="2" type="ORF">C7M84_002215</name>
</gene>
<feature type="compositionally biased region" description="Basic and acidic residues" evidence="1">
    <location>
        <begin position="394"/>
        <end position="403"/>
    </location>
</feature>
<reference evidence="2 3" key="1">
    <citation type="submission" date="2018-04" db="EMBL/GenBank/DDBJ databases">
        <authorList>
            <person name="Zhang X."/>
            <person name="Yuan J."/>
            <person name="Li F."/>
            <person name="Xiang J."/>
        </authorList>
    </citation>
    <scope>NUCLEOTIDE SEQUENCE [LARGE SCALE GENOMIC DNA]</scope>
    <source>
        <tissue evidence="2">Muscle</tissue>
    </source>
</reference>
<name>A0A423TRH8_PENVA</name>
<keyword evidence="3" id="KW-1185">Reference proteome</keyword>
<protein>
    <submittedName>
        <fullName evidence="2">Uncharacterized protein</fullName>
    </submittedName>
</protein>
<dbReference type="EMBL" id="QCYY01001295">
    <property type="protein sequence ID" value="ROT79057.1"/>
    <property type="molecule type" value="Genomic_DNA"/>
</dbReference>
<feature type="compositionally biased region" description="Low complexity" evidence="1">
    <location>
        <begin position="377"/>
        <end position="390"/>
    </location>
</feature>
<feature type="region of interest" description="Disordered" evidence="1">
    <location>
        <begin position="368"/>
        <end position="444"/>
    </location>
</feature>
<organism evidence="2 3">
    <name type="scientific">Penaeus vannamei</name>
    <name type="common">Whiteleg shrimp</name>
    <name type="synonym">Litopenaeus vannamei</name>
    <dbReference type="NCBI Taxonomy" id="6689"/>
    <lineage>
        <taxon>Eukaryota</taxon>
        <taxon>Metazoa</taxon>
        <taxon>Ecdysozoa</taxon>
        <taxon>Arthropoda</taxon>
        <taxon>Crustacea</taxon>
        <taxon>Multicrustacea</taxon>
        <taxon>Malacostraca</taxon>
        <taxon>Eumalacostraca</taxon>
        <taxon>Eucarida</taxon>
        <taxon>Decapoda</taxon>
        <taxon>Dendrobranchiata</taxon>
        <taxon>Penaeoidea</taxon>
        <taxon>Penaeidae</taxon>
        <taxon>Penaeus</taxon>
    </lineage>
</organism>
<feature type="compositionally biased region" description="Gly residues" evidence="1">
    <location>
        <begin position="1"/>
        <end position="14"/>
    </location>
</feature>